<dbReference type="InterPro" id="IPR044139">
    <property type="entry name" value="CysN_NoDQ_III"/>
</dbReference>
<protein>
    <recommendedName>
        <fullName evidence="9">Sulfate adenylyltransferase subunit 1</fullName>
        <ecNumber evidence="9">2.7.7.4</ecNumber>
    </recommendedName>
    <alternativeName>
        <fullName evidence="9">ATP-sulfurylase large subunit</fullName>
    </alternativeName>
    <alternativeName>
        <fullName evidence="9">Sulfate adenylate transferase</fullName>
        <shortName evidence="9">SAT</shortName>
    </alternativeName>
</protein>
<keyword evidence="12" id="KW-1185">Reference proteome</keyword>
<dbReference type="EC" id="2.7.7.4" evidence="9"/>
<feature type="binding site" evidence="9">
    <location>
        <begin position="110"/>
        <end position="114"/>
    </location>
    <ligand>
        <name>GTP</name>
        <dbReference type="ChEBI" id="CHEBI:37565"/>
    </ligand>
</feature>
<name>A0A4V1D8W3_9ALTE</name>
<proteinExistence type="inferred from homology"/>
<dbReference type="Pfam" id="PF00009">
    <property type="entry name" value="GTP_EFTU"/>
    <property type="match status" value="1"/>
</dbReference>
<dbReference type="PRINTS" id="PR00315">
    <property type="entry name" value="ELONGATNFCT"/>
</dbReference>
<evidence type="ECO:0000256" key="1">
    <source>
        <dbReference type="ARBA" id="ARBA00005048"/>
    </source>
</evidence>
<comment type="pathway">
    <text evidence="1 9">Sulfur metabolism; hydrogen sulfide biosynthesis; sulfite from sulfate: step 1/3.</text>
</comment>
<dbReference type="InterPro" id="IPR054696">
    <property type="entry name" value="GTP-eEF1A_C"/>
</dbReference>
<evidence type="ECO:0000259" key="10">
    <source>
        <dbReference type="PROSITE" id="PS51722"/>
    </source>
</evidence>
<keyword evidence="6 9" id="KW-0342">GTP-binding</keyword>
<dbReference type="InterPro" id="IPR000795">
    <property type="entry name" value="T_Tr_GTP-bd_dom"/>
</dbReference>
<dbReference type="InterPro" id="IPR041757">
    <property type="entry name" value="CysN_GTP-bd"/>
</dbReference>
<comment type="function">
    <text evidence="7 9">With CysD forms the ATP sulfurylase (ATPS) that catalyzes the adenylation of sulfate producing adenosine 5'-phosphosulfate (APS) and diphosphate, the first enzymatic step in sulfur assimilation pathway. APS synthesis involves the formation of a high-energy phosphoric-sulfuric acid anhydride bond driven by GTP hydrolysis by CysN coupled to ATP hydrolysis by CysD.</text>
</comment>
<feature type="binding site" evidence="9">
    <location>
        <begin position="31"/>
        <end position="38"/>
    </location>
    <ligand>
        <name>GTP</name>
        <dbReference type="ChEBI" id="CHEBI:37565"/>
    </ligand>
</feature>
<dbReference type="InterPro" id="IPR009000">
    <property type="entry name" value="Transl_B-barrel_sf"/>
</dbReference>
<dbReference type="PROSITE" id="PS51722">
    <property type="entry name" value="G_TR_2"/>
    <property type="match status" value="1"/>
</dbReference>
<dbReference type="KEGG" id="hmi:soil367_11965"/>
<feature type="binding site" evidence="9">
    <location>
        <begin position="165"/>
        <end position="168"/>
    </location>
    <ligand>
        <name>GTP</name>
        <dbReference type="ChEBI" id="CHEBI:37565"/>
    </ligand>
</feature>
<sequence length="542" mass="59801">MSHQSALISEDINSYLQQHEQKELLRLLTCGSVDDGKSTLIGRLLHDTKMIYEDHLAALQTDSAKVGTTGERLDLALLVDGLQAEREQGITIDVAYRYFSTDKRKFIIADTPGHEQYTRNMATGASTAQMAIILVDARQGVMTQTKRHSFIASLLGIKHVVVAINKMDLVEYSESRFNEIRDDYLKFCGGLNLEDVRFVPMSALEGDNVVHRGGNMSWFGGQTLMEIMESVQIAKDKDLEHFRFPVQYVSRPNLDFRGFCGTISSGVVRKGDTIVALPSHKTSTVKSIVTFDGELDEAHIDQAVTLTLNDEIDISRGDMLVKTGDLPHVNNRFLAHVVWMNESSLEPGRLYSIKQASKFVSGSVRRVHHRIDVNTLEKQTTDQLTLNEIGLCDIALNQPIAFDRYPDKGSTGAFIIIDRLTNVTVGAGMIVEPVDGDAESLEPVTAAERKQRLDQDARIVEFRGDAALQLQAAAERRLFDRGNTLVVLNNENTADAEERGRLAGILKAQGFVVLATELAAVEPDTVLTANSESDIAGALTSL</sequence>
<dbReference type="InterPro" id="IPR044138">
    <property type="entry name" value="CysN_II"/>
</dbReference>
<evidence type="ECO:0000256" key="5">
    <source>
        <dbReference type="ARBA" id="ARBA00022840"/>
    </source>
</evidence>
<dbReference type="AlphaFoldDB" id="A0A4V1D8W3"/>
<gene>
    <name evidence="9" type="primary">cysN</name>
    <name evidence="11" type="ORF">soil367_11965</name>
</gene>
<evidence type="ECO:0000256" key="4">
    <source>
        <dbReference type="ARBA" id="ARBA00022741"/>
    </source>
</evidence>
<dbReference type="EMBL" id="CP031093">
    <property type="protein sequence ID" value="QCF26590.1"/>
    <property type="molecule type" value="Genomic_DNA"/>
</dbReference>
<dbReference type="InterPro" id="IPR011779">
    <property type="entry name" value="SO4_adenylTrfase_lsu"/>
</dbReference>
<dbReference type="InterPro" id="IPR027417">
    <property type="entry name" value="P-loop_NTPase"/>
</dbReference>
<dbReference type="CDD" id="cd04166">
    <property type="entry name" value="CysN_ATPS"/>
    <property type="match status" value="1"/>
</dbReference>
<dbReference type="PANTHER" id="PTHR23115">
    <property type="entry name" value="TRANSLATION FACTOR"/>
    <property type="match status" value="1"/>
</dbReference>
<evidence type="ECO:0000256" key="9">
    <source>
        <dbReference type="HAMAP-Rule" id="MF_00062"/>
    </source>
</evidence>
<accession>A0A4V1D8W3</accession>
<evidence type="ECO:0000313" key="12">
    <source>
        <dbReference type="Proteomes" id="UP000298049"/>
    </source>
</evidence>
<dbReference type="RefSeq" id="WP_136549297.1">
    <property type="nucleotide sequence ID" value="NZ_CP031093.1"/>
</dbReference>
<organism evidence="11 12">
    <name type="scientific">Hydrocarboniclastica marina</name>
    <dbReference type="NCBI Taxonomy" id="2259620"/>
    <lineage>
        <taxon>Bacteria</taxon>
        <taxon>Pseudomonadati</taxon>
        <taxon>Pseudomonadota</taxon>
        <taxon>Gammaproteobacteria</taxon>
        <taxon>Alteromonadales</taxon>
        <taxon>Alteromonadaceae</taxon>
        <taxon>Hydrocarboniclastica</taxon>
    </lineage>
</organism>
<dbReference type="UniPathway" id="UPA00140">
    <property type="reaction ID" value="UER00204"/>
</dbReference>
<dbReference type="SUPFAM" id="SSF52540">
    <property type="entry name" value="P-loop containing nucleoside triphosphate hydrolases"/>
    <property type="match status" value="1"/>
</dbReference>
<dbReference type="GO" id="GO:0003924">
    <property type="term" value="F:GTPase activity"/>
    <property type="evidence" value="ECO:0007669"/>
    <property type="project" value="InterPro"/>
</dbReference>
<dbReference type="CDD" id="cd04095">
    <property type="entry name" value="CysN_NoDQ_III"/>
    <property type="match status" value="1"/>
</dbReference>
<dbReference type="NCBIfam" id="NF003478">
    <property type="entry name" value="PRK05124.1"/>
    <property type="match status" value="1"/>
</dbReference>
<dbReference type="CDD" id="cd03695">
    <property type="entry name" value="CysN_NodQ_II"/>
    <property type="match status" value="1"/>
</dbReference>
<dbReference type="InterPro" id="IPR009001">
    <property type="entry name" value="Transl_elong_EF1A/Init_IF2_C"/>
</dbReference>
<dbReference type="GO" id="GO:0005524">
    <property type="term" value="F:ATP binding"/>
    <property type="evidence" value="ECO:0007669"/>
    <property type="project" value="UniProtKB-KW"/>
</dbReference>
<evidence type="ECO:0000256" key="2">
    <source>
        <dbReference type="ARBA" id="ARBA00022679"/>
    </source>
</evidence>
<dbReference type="GO" id="GO:0070814">
    <property type="term" value="P:hydrogen sulfide biosynthetic process"/>
    <property type="evidence" value="ECO:0007669"/>
    <property type="project" value="UniProtKB-UniRule"/>
</dbReference>
<reference evidence="11 12" key="1">
    <citation type="submission" date="2018-07" db="EMBL/GenBank/DDBJ databases">
        <title>Marsedoiliclastica nanhaica gen. nov. sp. nov., a novel marine hydrocarbonoclastic bacterium isolated from an in-situ enriched hydrocarbon-degrading consortium in deep-sea sediment.</title>
        <authorList>
            <person name="Dong C."/>
            <person name="Ma T."/>
            <person name="Liu R."/>
            <person name="Shao Z."/>
        </authorList>
    </citation>
    <scope>NUCLEOTIDE SEQUENCE [LARGE SCALE GENOMIC DNA]</scope>
    <source>
        <strain evidence="12">soil36-7</strain>
    </source>
</reference>
<dbReference type="FunFam" id="3.40.50.300:FF:000119">
    <property type="entry name" value="Sulfate adenylyltransferase subunit 1"/>
    <property type="match status" value="1"/>
</dbReference>
<dbReference type="GO" id="GO:0000103">
    <property type="term" value="P:sulfate assimilation"/>
    <property type="evidence" value="ECO:0007669"/>
    <property type="project" value="UniProtKB-UniRule"/>
</dbReference>
<dbReference type="OrthoDB" id="9804504at2"/>
<dbReference type="PROSITE" id="PS00301">
    <property type="entry name" value="G_TR_1"/>
    <property type="match status" value="1"/>
</dbReference>
<evidence type="ECO:0000256" key="8">
    <source>
        <dbReference type="ARBA" id="ARBA00062688"/>
    </source>
</evidence>
<keyword evidence="4 9" id="KW-0547">Nucleotide-binding</keyword>
<dbReference type="InterPro" id="IPR031157">
    <property type="entry name" value="G_TR_CS"/>
</dbReference>
<dbReference type="FunFam" id="2.40.30.10:FF:000027">
    <property type="entry name" value="Sulfate adenylyltransferase subunit 1"/>
    <property type="match status" value="1"/>
</dbReference>
<evidence type="ECO:0000256" key="6">
    <source>
        <dbReference type="ARBA" id="ARBA00023134"/>
    </source>
</evidence>
<comment type="subunit">
    <text evidence="8">Heterodimer composed of CysD, the smaller subunit, and CysNC.</text>
</comment>
<feature type="domain" description="Tr-type G" evidence="10">
    <location>
        <begin position="22"/>
        <end position="240"/>
    </location>
</feature>
<dbReference type="Gene3D" id="2.40.30.10">
    <property type="entry name" value="Translation factors"/>
    <property type="match status" value="2"/>
</dbReference>
<dbReference type="Gene3D" id="3.40.50.300">
    <property type="entry name" value="P-loop containing nucleotide triphosphate hydrolases"/>
    <property type="match status" value="1"/>
</dbReference>
<evidence type="ECO:0000256" key="3">
    <source>
        <dbReference type="ARBA" id="ARBA00022695"/>
    </source>
</evidence>
<keyword evidence="3 9" id="KW-0548">Nucleotidyltransferase</keyword>
<comment type="similarity">
    <text evidence="9">Belongs to the TRAFAC class translation factor GTPase superfamily. Classic translation factor GTPase family. CysN/NodQ subfamily.</text>
</comment>
<comment type="catalytic activity">
    <reaction evidence="9">
        <text>sulfate + ATP + H(+) = adenosine 5'-phosphosulfate + diphosphate</text>
        <dbReference type="Rhea" id="RHEA:18133"/>
        <dbReference type="ChEBI" id="CHEBI:15378"/>
        <dbReference type="ChEBI" id="CHEBI:16189"/>
        <dbReference type="ChEBI" id="CHEBI:30616"/>
        <dbReference type="ChEBI" id="CHEBI:33019"/>
        <dbReference type="ChEBI" id="CHEBI:58243"/>
        <dbReference type="EC" id="2.7.7.4"/>
    </reaction>
</comment>
<evidence type="ECO:0000256" key="7">
    <source>
        <dbReference type="ARBA" id="ARBA00055271"/>
    </source>
</evidence>
<dbReference type="SUPFAM" id="SSF50465">
    <property type="entry name" value="EF-Tu/eEF-1alpha/eIF2-gamma C-terminal domain"/>
    <property type="match status" value="1"/>
</dbReference>
<keyword evidence="2 9" id="KW-0808">Transferase</keyword>
<dbReference type="NCBIfam" id="NF004035">
    <property type="entry name" value="PRK05506.1"/>
    <property type="match status" value="1"/>
</dbReference>
<dbReference type="NCBIfam" id="TIGR02034">
    <property type="entry name" value="CysN"/>
    <property type="match status" value="1"/>
</dbReference>
<evidence type="ECO:0000313" key="11">
    <source>
        <dbReference type="EMBL" id="QCF26590.1"/>
    </source>
</evidence>
<dbReference type="SUPFAM" id="SSF50447">
    <property type="entry name" value="Translation proteins"/>
    <property type="match status" value="1"/>
</dbReference>
<dbReference type="Proteomes" id="UP000298049">
    <property type="component" value="Chromosome"/>
</dbReference>
<dbReference type="InterPro" id="IPR050100">
    <property type="entry name" value="TRAFAC_GTPase_members"/>
</dbReference>
<dbReference type="Pfam" id="PF22594">
    <property type="entry name" value="GTP-eEF1A_C"/>
    <property type="match status" value="1"/>
</dbReference>
<dbReference type="HAMAP" id="MF_00062">
    <property type="entry name" value="Sulf_adenylyltr_sub1"/>
    <property type="match status" value="1"/>
</dbReference>
<dbReference type="GO" id="GO:0004781">
    <property type="term" value="F:sulfate adenylyltransferase (ATP) activity"/>
    <property type="evidence" value="ECO:0007669"/>
    <property type="project" value="UniProtKB-UniRule"/>
</dbReference>
<keyword evidence="5 9" id="KW-0067">ATP-binding</keyword>
<dbReference type="GO" id="GO:0005525">
    <property type="term" value="F:GTP binding"/>
    <property type="evidence" value="ECO:0007669"/>
    <property type="project" value="UniProtKB-UniRule"/>
</dbReference>